<comment type="caution">
    <text evidence="4">The sequence shown here is derived from an EMBL/GenBank/DDBJ whole genome shotgun (WGS) entry which is preliminary data.</text>
</comment>
<dbReference type="PANTHER" id="PTHR21013:SF10">
    <property type="entry name" value="ATP SYNTHASE MITOCHONDRIAL F1 COMPLEX ASSEMBLY FACTOR 2"/>
    <property type="match status" value="1"/>
</dbReference>
<dbReference type="EMBL" id="WTYR01000001">
    <property type="protein sequence ID" value="MXP10218.1"/>
    <property type="molecule type" value="Genomic_DNA"/>
</dbReference>
<dbReference type="Pfam" id="PF07542">
    <property type="entry name" value="ATP12"/>
    <property type="match status" value="1"/>
</dbReference>
<dbReference type="Gene3D" id="1.10.3580.10">
    <property type="entry name" value="ATP12 ATPase"/>
    <property type="match status" value="1"/>
</dbReference>
<reference evidence="4 5" key="1">
    <citation type="submission" date="2019-12" db="EMBL/GenBank/DDBJ databases">
        <title>Genomic-based taxomic classification of the family Erythrobacteraceae.</title>
        <authorList>
            <person name="Xu L."/>
        </authorList>
    </citation>
    <scope>NUCLEOTIDE SEQUENCE [LARGE SCALE GENOMIC DNA]</scope>
    <source>
        <strain evidence="4 5">LMG 29519</strain>
    </source>
</reference>
<dbReference type="OrthoDB" id="9797825at2"/>
<dbReference type="GO" id="GO:0043461">
    <property type="term" value="P:proton-transporting ATP synthase complex assembly"/>
    <property type="evidence" value="ECO:0007669"/>
    <property type="project" value="InterPro"/>
</dbReference>
<proteinExistence type="inferred from homology"/>
<dbReference type="AlphaFoldDB" id="A0A6I4U2R3"/>
<protein>
    <submittedName>
        <fullName evidence="4">Molecular chaperone</fullName>
    </submittedName>
</protein>
<dbReference type="InterPro" id="IPR023335">
    <property type="entry name" value="ATP12_ortho_dom_sf"/>
</dbReference>
<keyword evidence="5" id="KW-1185">Reference proteome</keyword>
<organism evidence="4 5">
    <name type="scientific">Alteriqipengyuania halimionae</name>
    <dbReference type="NCBI Taxonomy" id="1926630"/>
    <lineage>
        <taxon>Bacteria</taxon>
        <taxon>Pseudomonadati</taxon>
        <taxon>Pseudomonadota</taxon>
        <taxon>Alphaproteobacteria</taxon>
        <taxon>Sphingomonadales</taxon>
        <taxon>Erythrobacteraceae</taxon>
        <taxon>Alteriqipengyuania</taxon>
    </lineage>
</organism>
<dbReference type="Gene3D" id="3.30.2180.10">
    <property type="entry name" value="ATP12-like"/>
    <property type="match status" value="1"/>
</dbReference>
<dbReference type="Proteomes" id="UP000429229">
    <property type="component" value="Unassembled WGS sequence"/>
</dbReference>
<comment type="similarity">
    <text evidence="1">Belongs to the ATP12 family.</text>
</comment>
<keyword evidence="2" id="KW-0809">Transit peptide</keyword>
<evidence type="ECO:0000256" key="1">
    <source>
        <dbReference type="ARBA" id="ARBA00008231"/>
    </source>
</evidence>
<gene>
    <name evidence="4" type="ORF">GRI68_08495</name>
</gene>
<dbReference type="InterPro" id="IPR042272">
    <property type="entry name" value="ATP12_ATP_synth-F1-assembly_N"/>
</dbReference>
<dbReference type="PANTHER" id="PTHR21013">
    <property type="entry name" value="ATP SYNTHASE MITOCHONDRIAL F1 COMPLEX ASSEMBLY FACTOR 2/ATP12 PROTEIN, MITOCHONDRIAL PRECURSOR"/>
    <property type="match status" value="1"/>
</dbReference>
<dbReference type="InterPro" id="IPR011419">
    <property type="entry name" value="ATP12_ATP_synth-F1-assembly"/>
</dbReference>
<accession>A0A6I4U2R3</accession>
<name>A0A6I4U2R3_9SPHN</name>
<dbReference type="RefSeq" id="WP_160616846.1">
    <property type="nucleotide sequence ID" value="NZ_WTYR01000001.1"/>
</dbReference>
<dbReference type="SUPFAM" id="SSF160909">
    <property type="entry name" value="ATP12-like"/>
    <property type="match status" value="1"/>
</dbReference>
<evidence type="ECO:0000256" key="3">
    <source>
        <dbReference type="ARBA" id="ARBA00023186"/>
    </source>
</evidence>
<keyword evidence="3" id="KW-0143">Chaperone</keyword>
<evidence type="ECO:0000313" key="5">
    <source>
        <dbReference type="Proteomes" id="UP000429229"/>
    </source>
</evidence>
<sequence>MKRFYEKAELRSVDGGWQVALDGRAVKTQGGKAQIVASRELGDSLADEWARQGDTINPAGFYHRDLVDHAIDHVAQEPERTVDTVLRYAETDTLCYRADPEDALFKRQQELWEPLVAGVEDRERVKLERVSGIVHRSPSDETMAALRKRLMTLDPLELVGVETMTALAASLCIALAAREDEADADALWDAAELEEGWQADLWGKDEEAEARRAKRRDDFKAAFDFTRLVRG</sequence>
<evidence type="ECO:0000256" key="2">
    <source>
        <dbReference type="ARBA" id="ARBA00022946"/>
    </source>
</evidence>
<evidence type="ECO:0000313" key="4">
    <source>
        <dbReference type="EMBL" id="MXP10218.1"/>
    </source>
</evidence>